<dbReference type="PROSITE" id="PS01258">
    <property type="entry name" value="BH2"/>
    <property type="match status" value="1"/>
</dbReference>
<dbReference type="InterPro" id="IPR020726">
    <property type="entry name" value="Bcl2_BH2_motif_CS"/>
</dbReference>
<dbReference type="GO" id="GO:0051400">
    <property type="term" value="F:BH domain binding"/>
    <property type="evidence" value="ECO:0007669"/>
    <property type="project" value="TreeGrafter"/>
</dbReference>
<dbReference type="PROSITE" id="PS50062">
    <property type="entry name" value="BCL2_FAMILY"/>
    <property type="match status" value="1"/>
</dbReference>
<dbReference type="InterPro" id="IPR036834">
    <property type="entry name" value="Bcl-2-like_sf"/>
</dbReference>
<dbReference type="GO" id="GO:0001836">
    <property type="term" value="P:release of cytochrome c from mitochondria"/>
    <property type="evidence" value="ECO:0007669"/>
    <property type="project" value="TreeGrafter"/>
</dbReference>
<dbReference type="GO" id="GO:0042981">
    <property type="term" value="P:regulation of apoptotic process"/>
    <property type="evidence" value="ECO:0007669"/>
    <property type="project" value="InterPro"/>
</dbReference>
<feature type="domain" description="Bcl-2 Bcl-2 homology region 1-3" evidence="4">
    <location>
        <begin position="52"/>
        <end position="153"/>
    </location>
</feature>
<comment type="similarity">
    <text evidence="1">Belongs to the Bcl-2 family.</text>
</comment>
<dbReference type="Gene3D" id="1.10.437.10">
    <property type="entry name" value="Blc2-like"/>
    <property type="match status" value="1"/>
</dbReference>
<feature type="transmembrane region" description="Helical" evidence="3">
    <location>
        <begin position="177"/>
        <end position="195"/>
    </location>
</feature>
<dbReference type="PDB" id="6V4M">
    <property type="method" value="X-ray"/>
    <property type="resolution" value="1.60 A"/>
    <property type="chains" value="A=1-172"/>
</dbReference>
<dbReference type="Pfam" id="PF00452">
    <property type="entry name" value="Bcl-2"/>
    <property type="match status" value="1"/>
</dbReference>
<sequence length="200" mass="22570">MSAHNWDNELSGIQNTSVSLAADYVYMRLATEGFVFGIRSSVRAPIRLCDAMFLMCDLFERKFHDRYIAPLKNACLGISAKDMDMRMFFSALDSVFSSGISWSRIVAMYAFAGSVALACARQGRRQTVIAIPEWIMLYMRRAIAPWIHANGGWDSFIKFSQDVLNGNHEEDGKKDSAAVYLGLSVIFAVVAYYTYRRLRG</sequence>
<accession>A0A085NFU1</accession>
<keyword evidence="3" id="KW-0472">Membrane</keyword>
<keyword evidence="2" id="KW-0053">Apoptosis</keyword>
<evidence type="ECO:0000313" key="5">
    <source>
        <dbReference type="EMBL" id="KFD51795.1"/>
    </source>
</evidence>
<keyword evidence="7" id="KW-1185">Reference proteome</keyword>
<name>A0A085NFU1_9BILA</name>
<dbReference type="PANTHER" id="PTHR11256:SF50">
    <property type="entry name" value="APOPTOSIS REGULATOR CED-9"/>
    <property type="match status" value="1"/>
</dbReference>
<gene>
    <name evidence="5" type="ORF">M513_07322</name>
    <name evidence="6" type="ORF">M514_07322</name>
</gene>
<dbReference type="GO" id="GO:0097192">
    <property type="term" value="P:extrinsic apoptotic signaling pathway in absence of ligand"/>
    <property type="evidence" value="ECO:0007669"/>
    <property type="project" value="TreeGrafter"/>
</dbReference>
<dbReference type="PRINTS" id="PR01862">
    <property type="entry name" value="BCL2FAMILY"/>
</dbReference>
<dbReference type="EMBL" id="KL363235">
    <property type="protein sequence ID" value="KFD51795.1"/>
    <property type="molecule type" value="Genomic_DNA"/>
</dbReference>
<dbReference type="InterPro" id="IPR002475">
    <property type="entry name" value="Bcl2-like"/>
</dbReference>
<evidence type="ECO:0000256" key="1">
    <source>
        <dbReference type="ARBA" id="ARBA00009458"/>
    </source>
</evidence>
<dbReference type="AlphaFoldDB" id="A0A085NFU1"/>
<reference evidence="8" key="2">
    <citation type="journal article" date="2020" name="Commun. Biol.">
        <title>Diversity in the intrinsic apoptosis pathway of nematodes.</title>
        <authorList>
            <person name="Young N.D."/>
            <person name="Harris T.J."/>
            <person name="Evangelista M."/>
            <person name="Tran S."/>
            <person name="Wouters M.A."/>
            <person name="Soares da Costa T.P."/>
            <person name="Kershaw N.J."/>
            <person name="Gasser R.B."/>
            <person name="Smith B.J."/>
            <person name="Lee E.F."/>
            <person name="Fairlie W.D."/>
        </authorList>
    </citation>
    <scope>X-RAY CRYSTALLOGRAPHY (1.60 ANGSTROMS) OF 1-172</scope>
</reference>
<dbReference type="GO" id="GO:0008630">
    <property type="term" value="P:intrinsic apoptotic signaling pathway in response to DNA damage"/>
    <property type="evidence" value="ECO:0007669"/>
    <property type="project" value="TreeGrafter"/>
</dbReference>
<proteinExistence type="evidence at protein level"/>
<keyword evidence="3" id="KW-0812">Transmembrane</keyword>
<dbReference type="SUPFAM" id="SSF56854">
    <property type="entry name" value="Bcl-2 inhibitors of programmed cell death"/>
    <property type="match status" value="1"/>
</dbReference>
<dbReference type="EMBL" id="KL367505">
    <property type="protein sequence ID" value="KFD68337.1"/>
    <property type="molecule type" value="Genomic_DNA"/>
</dbReference>
<organism evidence="6">
    <name type="scientific">Trichuris suis</name>
    <name type="common">pig whipworm</name>
    <dbReference type="NCBI Taxonomy" id="68888"/>
    <lineage>
        <taxon>Eukaryota</taxon>
        <taxon>Metazoa</taxon>
        <taxon>Ecdysozoa</taxon>
        <taxon>Nematoda</taxon>
        <taxon>Enoplea</taxon>
        <taxon>Dorylaimia</taxon>
        <taxon>Trichinellida</taxon>
        <taxon>Trichuridae</taxon>
        <taxon>Trichuris</taxon>
    </lineage>
</organism>
<dbReference type="GO" id="GO:0005741">
    <property type="term" value="C:mitochondrial outer membrane"/>
    <property type="evidence" value="ECO:0007669"/>
    <property type="project" value="TreeGrafter"/>
</dbReference>
<evidence type="ECO:0000313" key="6">
    <source>
        <dbReference type="EMBL" id="KFD68337.1"/>
    </source>
</evidence>
<dbReference type="InterPro" id="IPR046371">
    <property type="entry name" value="Bcl-2_BH1-3"/>
</dbReference>
<evidence type="ECO:0000259" key="4">
    <source>
        <dbReference type="SMART" id="SM00337"/>
    </source>
</evidence>
<dbReference type="SMR" id="A0A085NFU1"/>
<dbReference type="Proteomes" id="UP000030758">
    <property type="component" value="Unassembled WGS sequence"/>
</dbReference>
<dbReference type="PANTHER" id="PTHR11256">
    <property type="entry name" value="BCL-2 RELATED"/>
    <property type="match status" value="1"/>
</dbReference>
<protein>
    <recommendedName>
        <fullName evidence="4">Bcl-2 Bcl-2 homology region 1-3 domain-containing protein</fullName>
    </recommendedName>
</protein>
<dbReference type="OrthoDB" id="6021377at2759"/>
<keyword evidence="3" id="KW-1133">Transmembrane helix</keyword>
<reference evidence="6 7" key="1">
    <citation type="journal article" date="2014" name="Nat. Genet.">
        <title>Genome and transcriptome of the porcine whipworm Trichuris suis.</title>
        <authorList>
            <person name="Jex A.R."/>
            <person name="Nejsum P."/>
            <person name="Schwarz E.M."/>
            <person name="Hu L."/>
            <person name="Young N.D."/>
            <person name="Hall R.S."/>
            <person name="Korhonen P.K."/>
            <person name="Liao S."/>
            <person name="Thamsborg S."/>
            <person name="Xia J."/>
            <person name="Xu P."/>
            <person name="Wang S."/>
            <person name="Scheerlinck J.P."/>
            <person name="Hofmann A."/>
            <person name="Sternberg P.W."/>
            <person name="Wang J."/>
            <person name="Gasser R.B."/>
        </authorList>
    </citation>
    <scope>NUCLEOTIDE SEQUENCE [LARGE SCALE GENOMIC DNA]</scope>
    <source>
        <strain evidence="6">DCEP-RM93F</strain>
        <strain evidence="5">DCEP-RM93M</strain>
    </source>
</reference>
<evidence type="ECO:0000256" key="3">
    <source>
        <dbReference type="SAM" id="Phobius"/>
    </source>
</evidence>
<keyword evidence="8" id="KW-0002">3D-structure</keyword>
<evidence type="ECO:0007829" key="8">
    <source>
        <dbReference type="PDB" id="6V4M"/>
    </source>
</evidence>
<dbReference type="Proteomes" id="UP000030764">
    <property type="component" value="Unassembled WGS sequence"/>
</dbReference>
<evidence type="ECO:0000313" key="7">
    <source>
        <dbReference type="Proteomes" id="UP000030764"/>
    </source>
</evidence>
<dbReference type="SMART" id="SM00337">
    <property type="entry name" value="BCL"/>
    <property type="match status" value="1"/>
</dbReference>
<dbReference type="CDD" id="cd06845">
    <property type="entry name" value="Bcl-2_like"/>
    <property type="match status" value="1"/>
</dbReference>
<dbReference type="InterPro" id="IPR026298">
    <property type="entry name" value="Bcl-2_fam"/>
</dbReference>
<evidence type="ECO:0000256" key="2">
    <source>
        <dbReference type="ARBA" id="ARBA00022703"/>
    </source>
</evidence>